<evidence type="ECO:0000259" key="1">
    <source>
        <dbReference type="Pfam" id="PF02771"/>
    </source>
</evidence>
<reference evidence="2" key="1">
    <citation type="submission" date="2018-05" db="EMBL/GenBank/DDBJ databases">
        <authorList>
            <person name="Lanie J.A."/>
            <person name="Ng W.-L."/>
            <person name="Kazmierczak K.M."/>
            <person name="Andrzejewski T.M."/>
            <person name="Davidsen T.M."/>
            <person name="Wayne K.J."/>
            <person name="Tettelin H."/>
            <person name="Glass J.I."/>
            <person name="Rusch D."/>
            <person name="Podicherti R."/>
            <person name="Tsui H.-C.T."/>
            <person name="Winkler M.E."/>
        </authorList>
    </citation>
    <scope>NUCLEOTIDE SEQUENCE</scope>
</reference>
<protein>
    <recommendedName>
        <fullName evidence="1">Acyl-CoA dehydrogenase/oxidase N-terminal domain-containing protein</fullName>
    </recommendedName>
</protein>
<accession>A0A382EGA2</accession>
<dbReference type="AlphaFoldDB" id="A0A382EGA2"/>
<proteinExistence type="predicted"/>
<name>A0A382EGA2_9ZZZZ</name>
<dbReference type="InterPro" id="IPR013786">
    <property type="entry name" value="AcylCoA_DH/ox_N"/>
</dbReference>
<dbReference type="SUPFAM" id="SSF56645">
    <property type="entry name" value="Acyl-CoA dehydrogenase NM domain-like"/>
    <property type="match status" value="1"/>
</dbReference>
<feature type="domain" description="Acyl-CoA dehydrogenase/oxidase N-terminal" evidence="1">
    <location>
        <begin position="8"/>
        <end position="56"/>
    </location>
</feature>
<dbReference type="EMBL" id="UINC01044269">
    <property type="protein sequence ID" value="SVB49495.1"/>
    <property type="molecule type" value="Genomic_DNA"/>
</dbReference>
<organism evidence="2">
    <name type="scientific">marine metagenome</name>
    <dbReference type="NCBI Taxonomy" id="408172"/>
    <lineage>
        <taxon>unclassified sequences</taxon>
        <taxon>metagenomes</taxon>
        <taxon>ecological metagenomes</taxon>
    </lineage>
</organism>
<feature type="non-terminal residue" evidence="2">
    <location>
        <position position="66"/>
    </location>
</feature>
<dbReference type="InterPro" id="IPR009100">
    <property type="entry name" value="AcylCoA_DH/oxidase_NM_dom_sf"/>
</dbReference>
<dbReference type="GO" id="GO:0050660">
    <property type="term" value="F:flavin adenine dinucleotide binding"/>
    <property type="evidence" value="ECO:0007669"/>
    <property type="project" value="InterPro"/>
</dbReference>
<gene>
    <name evidence="2" type="ORF">METZ01_LOCUS202349</name>
</gene>
<dbReference type="InterPro" id="IPR037069">
    <property type="entry name" value="AcylCoA_DH/ox_N_sf"/>
</dbReference>
<evidence type="ECO:0000313" key="2">
    <source>
        <dbReference type="EMBL" id="SVB49495.1"/>
    </source>
</evidence>
<sequence length="66" mass="7331">MFDDLGEEVAFLRDWQEKLAGAGMVGVSWPPEYGGRGLEPLHHFIVQEELARARAPELVGRIGVNL</sequence>
<dbReference type="Pfam" id="PF02771">
    <property type="entry name" value="Acyl-CoA_dh_N"/>
    <property type="match status" value="1"/>
</dbReference>
<dbReference type="GO" id="GO:0016627">
    <property type="term" value="F:oxidoreductase activity, acting on the CH-CH group of donors"/>
    <property type="evidence" value="ECO:0007669"/>
    <property type="project" value="InterPro"/>
</dbReference>
<dbReference type="Gene3D" id="1.10.540.10">
    <property type="entry name" value="Acyl-CoA dehydrogenase/oxidase, N-terminal domain"/>
    <property type="match status" value="1"/>
</dbReference>